<reference evidence="1 2" key="1">
    <citation type="submission" date="2014-03" db="EMBL/GenBank/DDBJ databases">
        <title>Draft Genome Sequence of Actibacterium mucosum KCTC 23349, a Marine Alphaproteobacterium with Complex Ionic Requirements Isolated from Mediterranean Seawater at Malvarrosa Beach, Valencia, Spain.</title>
        <authorList>
            <person name="Arahal D.R."/>
            <person name="Shao Z."/>
            <person name="Lai Q."/>
            <person name="Pujalte M.J."/>
        </authorList>
    </citation>
    <scope>NUCLEOTIDE SEQUENCE [LARGE SCALE GENOMIC DNA]</scope>
    <source>
        <strain evidence="1 2">KCTC 23349</strain>
    </source>
</reference>
<dbReference type="AlphaFoldDB" id="A0A037ZC18"/>
<evidence type="ECO:0000313" key="1">
    <source>
        <dbReference type="EMBL" id="KAJ54029.1"/>
    </source>
</evidence>
<protein>
    <submittedName>
        <fullName evidence="1">Uncharacterized protein</fullName>
    </submittedName>
</protein>
<dbReference type="EMBL" id="JFKE01000012">
    <property type="protein sequence ID" value="KAJ54029.1"/>
    <property type="molecule type" value="Genomic_DNA"/>
</dbReference>
<dbReference type="STRING" id="1454373.ACMU_04485"/>
<sequence length="108" mass="11531">MNLMQDAPNVVSEDGLRTLLAEGHSADVVCRVTPKRTGAQWSGIWTVHCVSPDGETRRLLVTARNNMAAREFKTINGLSSFLAGLGVSVVSIPMLEGKIASHNLDDAG</sequence>
<evidence type="ECO:0000313" key="2">
    <source>
        <dbReference type="Proteomes" id="UP000026249"/>
    </source>
</evidence>
<dbReference type="Proteomes" id="UP000026249">
    <property type="component" value="Unassembled WGS sequence"/>
</dbReference>
<organism evidence="1 2">
    <name type="scientific">Actibacterium mucosum KCTC 23349</name>
    <dbReference type="NCBI Taxonomy" id="1454373"/>
    <lineage>
        <taxon>Bacteria</taxon>
        <taxon>Pseudomonadati</taxon>
        <taxon>Pseudomonadota</taxon>
        <taxon>Alphaproteobacteria</taxon>
        <taxon>Rhodobacterales</taxon>
        <taxon>Roseobacteraceae</taxon>
        <taxon>Actibacterium</taxon>
    </lineage>
</organism>
<comment type="caution">
    <text evidence="1">The sequence shown here is derived from an EMBL/GenBank/DDBJ whole genome shotgun (WGS) entry which is preliminary data.</text>
</comment>
<name>A0A037ZC18_9RHOB</name>
<proteinExistence type="predicted"/>
<gene>
    <name evidence="1" type="ORF">ACMU_04485</name>
</gene>
<dbReference type="OrthoDB" id="7917345at2"/>
<keyword evidence="2" id="KW-1185">Reference proteome</keyword>
<accession>A0A037ZC18</accession>